<comment type="caution">
    <text evidence="1">The sequence shown here is derived from an EMBL/GenBank/DDBJ whole genome shotgun (WGS) entry which is preliminary data.</text>
</comment>
<dbReference type="EMBL" id="RHIB01000001">
    <property type="protein sequence ID" value="RNA68801.1"/>
    <property type="molecule type" value="Genomic_DNA"/>
</dbReference>
<organism evidence="1 2">
    <name type="scientific">Alteribacter keqinensis</name>
    <dbReference type="NCBI Taxonomy" id="2483800"/>
    <lineage>
        <taxon>Bacteria</taxon>
        <taxon>Bacillati</taxon>
        <taxon>Bacillota</taxon>
        <taxon>Bacilli</taxon>
        <taxon>Bacillales</taxon>
        <taxon>Bacillaceae</taxon>
        <taxon>Alteribacter</taxon>
    </lineage>
</organism>
<evidence type="ECO:0000313" key="1">
    <source>
        <dbReference type="EMBL" id="RNA68801.1"/>
    </source>
</evidence>
<dbReference type="AlphaFoldDB" id="A0A3M7TU92"/>
<dbReference type="Proteomes" id="UP000278746">
    <property type="component" value="Unassembled WGS sequence"/>
</dbReference>
<proteinExistence type="predicted"/>
<reference evidence="1 2" key="1">
    <citation type="submission" date="2018-10" db="EMBL/GenBank/DDBJ databases">
        <title>Bacillus Keqinensis sp. nov., a moderately halophilic bacterium isolated from a saline-alkaline lake.</title>
        <authorList>
            <person name="Wang H."/>
        </authorList>
    </citation>
    <scope>NUCLEOTIDE SEQUENCE [LARGE SCALE GENOMIC DNA]</scope>
    <source>
        <strain evidence="1 2">KQ-3</strain>
    </source>
</reference>
<evidence type="ECO:0000313" key="2">
    <source>
        <dbReference type="Proteomes" id="UP000278746"/>
    </source>
</evidence>
<protein>
    <submittedName>
        <fullName evidence="1">Uncharacterized protein</fullName>
    </submittedName>
</protein>
<sequence>MSSTFEVSILSQLNQIKKEIECLNYNVERLCTTLENNSKVILKEELVTHLKTISCQLETLEWIQLDSK</sequence>
<name>A0A3M7TU92_9BACI</name>
<accession>A0A3M7TU92</accession>
<keyword evidence="2" id="KW-1185">Reference proteome</keyword>
<gene>
    <name evidence="1" type="ORF">EBO34_02215</name>
</gene>